<dbReference type="EMBL" id="JRLY01000019">
    <property type="protein sequence ID" value="KGO91433.1"/>
    <property type="molecule type" value="Genomic_DNA"/>
</dbReference>
<feature type="chain" id="PRO_5002003417" evidence="1">
    <location>
        <begin position="20"/>
        <end position="828"/>
    </location>
</feature>
<keyword evidence="1" id="KW-0732">Signal</keyword>
<reference evidence="2 3" key="1">
    <citation type="submission" date="2013-09" db="EMBL/GenBank/DDBJ databases">
        <authorList>
            <person name="Zeng Z."/>
            <person name="Chen C."/>
        </authorList>
    </citation>
    <scope>NUCLEOTIDE SEQUENCE [LARGE SCALE GENOMIC DNA]</scope>
    <source>
        <strain evidence="2 3">WB 4.1-42</strain>
    </source>
</reference>
<keyword evidence="3" id="KW-1185">Reference proteome</keyword>
<name>A0A0A2MIW3_9FLAO</name>
<dbReference type="InterPro" id="IPR043741">
    <property type="entry name" value="DUF5686"/>
</dbReference>
<proteinExistence type="predicted"/>
<sequence length="828" mass="95020">MKILTFLFLLLSISVGAQTAITVTVKDAENNTGLPFATIISQGKNYITDVDGKLVLEQPSATITATYTSYTPQSVTITPERRFYTIKLAAHSEVLKELVINDNNPAKEIMGRAIRRKPITNPQQKLASFSYKTYDRLVVTANPDSISSKLDSVFVYEEIGKRLAKIDSSRFKFKKLIDKRHLYQTEKVSEYKFNRDQGLKEEVLATRMAGFKQPLYEFIGLKLQSYSVYTDKIDLLETKYAGPMADDALTEYNYKILDTVSVNNRDSYMIYFSSKNRMKKKLNGILYIDTTTYGVSKAVFRVKNVLDITSTHFFTYEEDMGLWFPDHKTLKIVKGNNKQDIKILGETIKFDAVESQGNNREKDPSDFVYLYSESQNFEKKFNIPVTIRRTSVAIEIKDEAINRPESYWNQFRTDTLDSRSLTTYMALDSIVAKENWEQRLLLGRRIINGYVPIGPIDLDLRQIVKYNNYEGFRVGVGFVTNDKLAETFRISTYGAYGTKDGEFKYSLGGAVRLGKFSNSWVGGSYTDDIREIGSTSFATDKRVFKIYDPRPINISTFYNYQAWNGYVETKIIPKTESMWQITRSRIDPKFEYVYDPSGSHPYSVFNLTMASVALQWNPFSDYMQTPSGRIEVEKRFPKFAFQYSQAVSGLLGGDFNFGKLDFRAEFEKKYLNGQKTTALVQTGLAIGDTPLTHLYSTSPNNLDRNGILARITFAGKNSFETMYFNEFFSSRYMMLQVKHGINRFTVFRGIKLSPMLVTRFAIGGMDNKDHHIGLNYKTLEDGYYESGIEFNEIYKGLGLTAFYRYGPYQLPHFDRNLSVKISYVLNLF</sequence>
<dbReference type="AlphaFoldDB" id="A0A0A2MIW3"/>
<feature type="signal peptide" evidence="1">
    <location>
        <begin position="1"/>
        <end position="19"/>
    </location>
</feature>
<protein>
    <submittedName>
        <fullName evidence="2">Membrane protein</fullName>
    </submittedName>
</protein>
<organism evidence="2 3">
    <name type="scientific">Flavobacterium subsaxonicum WB 4.1-42 = DSM 21790</name>
    <dbReference type="NCBI Taxonomy" id="1121898"/>
    <lineage>
        <taxon>Bacteria</taxon>
        <taxon>Pseudomonadati</taxon>
        <taxon>Bacteroidota</taxon>
        <taxon>Flavobacteriia</taxon>
        <taxon>Flavobacteriales</taxon>
        <taxon>Flavobacteriaceae</taxon>
        <taxon>Flavobacterium</taxon>
    </lineage>
</organism>
<dbReference type="RefSeq" id="WP_026989939.1">
    <property type="nucleotide sequence ID" value="NZ_AUGP01000004.1"/>
</dbReference>
<comment type="caution">
    <text evidence="2">The sequence shown here is derived from an EMBL/GenBank/DDBJ whole genome shotgun (WGS) entry which is preliminary data.</text>
</comment>
<dbReference type="eggNOG" id="COG4775">
    <property type="taxonomic scope" value="Bacteria"/>
</dbReference>
<evidence type="ECO:0000256" key="1">
    <source>
        <dbReference type="SAM" id="SignalP"/>
    </source>
</evidence>
<dbReference type="SUPFAM" id="SSF49464">
    <property type="entry name" value="Carboxypeptidase regulatory domain-like"/>
    <property type="match status" value="1"/>
</dbReference>
<evidence type="ECO:0000313" key="3">
    <source>
        <dbReference type="Proteomes" id="UP000030111"/>
    </source>
</evidence>
<dbReference type="Pfam" id="PF18939">
    <property type="entry name" value="DUF5686"/>
    <property type="match status" value="1"/>
</dbReference>
<dbReference type="OrthoDB" id="604691at2"/>
<dbReference type="STRING" id="1121898.GCA_000422725_03859"/>
<dbReference type="InterPro" id="IPR008969">
    <property type="entry name" value="CarboxyPept-like_regulatory"/>
</dbReference>
<dbReference type="Proteomes" id="UP000030111">
    <property type="component" value="Unassembled WGS sequence"/>
</dbReference>
<gene>
    <name evidence="2" type="ORF">Q766_17785</name>
</gene>
<accession>A0A0A2MIW3</accession>
<evidence type="ECO:0000313" key="2">
    <source>
        <dbReference type="EMBL" id="KGO91433.1"/>
    </source>
</evidence>